<evidence type="ECO:0000259" key="4">
    <source>
        <dbReference type="PROSITE" id="PS50937"/>
    </source>
</evidence>
<dbReference type="RefSeq" id="WP_042556228.1">
    <property type="nucleotide sequence ID" value="NZ_JXQW01000097.1"/>
</dbReference>
<keyword evidence="2" id="KW-0238">DNA-binding</keyword>
<feature type="domain" description="HTH merR-type" evidence="4">
    <location>
        <begin position="22"/>
        <end position="91"/>
    </location>
</feature>
<keyword evidence="3" id="KW-0804">Transcription</keyword>
<dbReference type="OrthoDB" id="9800334at2"/>
<dbReference type="InterPro" id="IPR000551">
    <property type="entry name" value="MerR-type_HTH_dom"/>
</dbReference>
<comment type="caution">
    <text evidence="5">The sequence shown here is derived from an EMBL/GenBank/DDBJ whole genome shotgun (WGS) entry which is preliminary data.</text>
</comment>
<dbReference type="Gene3D" id="1.10.1660.10">
    <property type="match status" value="1"/>
</dbReference>
<dbReference type="GO" id="GO:0003700">
    <property type="term" value="F:DNA-binding transcription factor activity"/>
    <property type="evidence" value="ECO:0007669"/>
    <property type="project" value="InterPro"/>
</dbReference>
<dbReference type="InterPro" id="IPR009061">
    <property type="entry name" value="DNA-bd_dom_put_sf"/>
</dbReference>
<dbReference type="EMBL" id="JXQW01000097">
    <property type="protein sequence ID" value="KIP90455.1"/>
    <property type="molecule type" value="Genomic_DNA"/>
</dbReference>
<dbReference type="SMART" id="SM00422">
    <property type="entry name" value="HTH_MERR"/>
    <property type="match status" value="1"/>
</dbReference>
<dbReference type="GO" id="GO:0003677">
    <property type="term" value="F:DNA binding"/>
    <property type="evidence" value="ECO:0007669"/>
    <property type="project" value="UniProtKB-KW"/>
</dbReference>
<dbReference type="InterPro" id="IPR047057">
    <property type="entry name" value="MerR_fam"/>
</dbReference>
<dbReference type="SUPFAM" id="SSF46955">
    <property type="entry name" value="Putative DNA-binding domain"/>
    <property type="match status" value="1"/>
</dbReference>
<dbReference type="CDD" id="cd01104">
    <property type="entry name" value="HTH_MlrA-CarA"/>
    <property type="match status" value="1"/>
</dbReference>
<accession>A0A0D0JZX9</accession>
<protein>
    <submittedName>
        <fullName evidence="5">MerR family transcriptional regulator</fullName>
    </submittedName>
</protein>
<reference evidence="5 6" key="1">
    <citation type="submission" date="2014-12" db="EMBL/GenBank/DDBJ databases">
        <title>16Stimator: statistical estimation of ribosomal gene copy numbers from draft genome assemblies.</title>
        <authorList>
            <person name="Perisin M.A."/>
            <person name="Vetter M."/>
            <person name="Gilbert J.A."/>
            <person name="Bergelson J."/>
        </authorList>
    </citation>
    <scope>NUCLEOTIDE SEQUENCE [LARGE SCALE GENOMIC DNA]</scope>
    <source>
        <strain evidence="5 6">MEJ086</strain>
    </source>
</reference>
<proteinExistence type="predicted"/>
<dbReference type="Pfam" id="PF13411">
    <property type="entry name" value="MerR_1"/>
    <property type="match status" value="1"/>
</dbReference>
<dbReference type="AlphaFoldDB" id="A0A0D0JZX9"/>
<evidence type="ECO:0000313" key="5">
    <source>
        <dbReference type="EMBL" id="KIP90455.1"/>
    </source>
</evidence>
<dbReference type="PANTHER" id="PTHR30204:SF67">
    <property type="entry name" value="HTH-TYPE TRANSCRIPTIONAL REGULATOR MLRA-RELATED"/>
    <property type="match status" value="1"/>
</dbReference>
<dbReference type="PANTHER" id="PTHR30204">
    <property type="entry name" value="REDOX-CYCLING DRUG-SENSING TRANSCRIPTIONAL ACTIVATOR SOXR"/>
    <property type="match status" value="1"/>
</dbReference>
<gene>
    <name evidence="5" type="ORF">RU08_23185</name>
</gene>
<organism evidence="5 6">
    <name type="scientific">Pseudomonas fulva</name>
    <dbReference type="NCBI Taxonomy" id="47880"/>
    <lineage>
        <taxon>Bacteria</taxon>
        <taxon>Pseudomonadati</taxon>
        <taxon>Pseudomonadota</taxon>
        <taxon>Gammaproteobacteria</taxon>
        <taxon>Pseudomonadales</taxon>
        <taxon>Pseudomonadaceae</taxon>
        <taxon>Pseudomonas</taxon>
    </lineage>
</organism>
<evidence type="ECO:0000313" key="6">
    <source>
        <dbReference type="Proteomes" id="UP000032068"/>
    </source>
</evidence>
<dbReference type="PROSITE" id="PS50937">
    <property type="entry name" value="HTH_MERR_2"/>
    <property type="match status" value="1"/>
</dbReference>
<evidence type="ECO:0000256" key="2">
    <source>
        <dbReference type="ARBA" id="ARBA00023125"/>
    </source>
</evidence>
<name>A0A0D0JZX9_9PSED</name>
<dbReference type="Proteomes" id="UP000032068">
    <property type="component" value="Unassembled WGS sequence"/>
</dbReference>
<evidence type="ECO:0000256" key="1">
    <source>
        <dbReference type="ARBA" id="ARBA00023015"/>
    </source>
</evidence>
<evidence type="ECO:0000256" key="3">
    <source>
        <dbReference type="ARBA" id="ARBA00023163"/>
    </source>
</evidence>
<keyword evidence="1" id="KW-0805">Transcription regulation</keyword>
<sequence>MNQQTSAEPGAETYRDAIADGYLPIRDVASLTGVNPVTLRAWERRYGLIVPHRTAKGHRLYSPEQVQTIRAVLGWLNRGVSVGQVKGLLRADQPLPADQASQWQEKREQLCHAIHLLDERQLDERFNAELSLYPPQILCQHLLLPLLITLEERWPQRPGAKTERLFLHSWLRSKLGARVYHDNRQHSGKPLLLINLCQVPMSPQLWLCAWLIGTAGCPVDAFDGPIPPSELPLAIARLQPRALLLFCEADANPDAESSLHHWLGDHGIPCLLIGVQDPARGERLIASAPPGADITFMADPLAALQTLADRHLLE</sequence>